<protein>
    <submittedName>
        <fullName evidence="2 3">Uncharacterized protein</fullName>
    </submittedName>
</protein>
<dbReference type="PANTHER" id="PTHR33331">
    <property type="entry name" value="COILED-COIL DOMAIN-CONTAINING PROTEIN 162"/>
    <property type="match status" value="1"/>
</dbReference>
<feature type="region of interest" description="Disordered" evidence="1">
    <location>
        <begin position="1"/>
        <end position="23"/>
    </location>
</feature>
<dbReference type="GeneID" id="17288662"/>
<dbReference type="Proteomes" id="UP000011087">
    <property type="component" value="Unassembled WGS sequence"/>
</dbReference>
<evidence type="ECO:0000313" key="2">
    <source>
        <dbReference type="EMBL" id="EKX31939.1"/>
    </source>
</evidence>
<dbReference type="PANTHER" id="PTHR33331:SF13">
    <property type="entry name" value="COILED-COIL DOMAIN CONTAINING 162"/>
    <property type="match status" value="1"/>
</dbReference>
<dbReference type="HOGENOM" id="CLU_391024_0_0_1"/>
<dbReference type="PaxDb" id="55529-EKX31939"/>
<evidence type="ECO:0000313" key="4">
    <source>
        <dbReference type="Proteomes" id="UP000011087"/>
    </source>
</evidence>
<reference evidence="2 4" key="1">
    <citation type="journal article" date="2012" name="Nature">
        <title>Algal genomes reveal evolutionary mosaicism and the fate of nucleomorphs.</title>
        <authorList>
            <consortium name="DOE Joint Genome Institute"/>
            <person name="Curtis B.A."/>
            <person name="Tanifuji G."/>
            <person name="Burki F."/>
            <person name="Gruber A."/>
            <person name="Irimia M."/>
            <person name="Maruyama S."/>
            <person name="Arias M.C."/>
            <person name="Ball S.G."/>
            <person name="Gile G.H."/>
            <person name="Hirakawa Y."/>
            <person name="Hopkins J.F."/>
            <person name="Kuo A."/>
            <person name="Rensing S.A."/>
            <person name="Schmutz J."/>
            <person name="Symeonidi A."/>
            <person name="Elias M."/>
            <person name="Eveleigh R.J."/>
            <person name="Herman E.K."/>
            <person name="Klute M.J."/>
            <person name="Nakayama T."/>
            <person name="Obornik M."/>
            <person name="Reyes-Prieto A."/>
            <person name="Armbrust E.V."/>
            <person name="Aves S.J."/>
            <person name="Beiko R.G."/>
            <person name="Coutinho P."/>
            <person name="Dacks J.B."/>
            <person name="Durnford D.G."/>
            <person name="Fast N.M."/>
            <person name="Green B.R."/>
            <person name="Grisdale C.J."/>
            <person name="Hempel F."/>
            <person name="Henrissat B."/>
            <person name="Hoppner M.P."/>
            <person name="Ishida K."/>
            <person name="Kim E."/>
            <person name="Koreny L."/>
            <person name="Kroth P.G."/>
            <person name="Liu Y."/>
            <person name="Malik S.B."/>
            <person name="Maier U.G."/>
            <person name="McRose D."/>
            <person name="Mock T."/>
            <person name="Neilson J.A."/>
            <person name="Onodera N.T."/>
            <person name="Poole A.M."/>
            <person name="Pritham E.J."/>
            <person name="Richards T.A."/>
            <person name="Rocap G."/>
            <person name="Roy S.W."/>
            <person name="Sarai C."/>
            <person name="Schaack S."/>
            <person name="Shirato S."/>
            <person name="Slamovits C.H."/>
            <person name="Spencer D.F."/>
            <person name="Suzuki S."/>
            <person name="Worden A.Z."/>
            <person name="Zauner S."/>
            <person name="Barry K."/>
            <person name="Bell C."/>
            <person name="Bharti A.K."/>
            <person name="Crow J.A."/>
            <person name="Grimwood J."/>
            <person name="Kramer R."/>
            <person name="Lindquist E."/>
            <person name="Lucas S."/>
            <person name="Salamov A."/>
            <person name="McFadden G.I."/>
            <person name="Lane C.E."/>
            <person name="Keeling P.J."/>
            <person name="Gray M.W."/>
            <person name="Grigoriev I.V."/>
            <person name="Archibald J.M."/>
        </authorList>
    </citation>
    <scope>NUCLEOTIDE SEQUENCE</scope>
    <source>
        <strain evidence="2 4">CCMP2712</strain>
    </source>
</reference>
<reference evidence="4" key="2">
    <citation type="submission" date="2012-11" db="EMBL/GenBank/DDBJ databases">
        <authorList>
            <person name="Kuo A."/>
            <person name="Curtis B.A."/>
            <person name="Tanifuji G."/>
            <person name="Burki F."/>
            <person name="Gruber A."/>
            <person name="Irimia M."/>
            <person name="Maruyama S."/>
            <person name="Arias M.C."/>
            <person name="Ball S.G."/>
            <person name="Gile G.H."/>
            <person name="Hirakawa Y."/>
            <person name="Hopkins J.F."/>
            <person name="Rensing S.A."/>
            <person name="Schmutz J."/>
            <person name="Symeonidi A."/>
            <person name="Elias M."/>
            <person name="Eveleigh R.J."/>
            <person name="Herman E.K."/>
            <person name="Klute M.J."/>
            <person name="Nakayama T."/>
            <person name="Obornik M."/>
            <person name="Reyes-Prieto A."/>
            <person name="Armbrust E.V."/>
            <person name="Aves S.J."/>
            <person name="Beiko R.G."/>
            <person name="Coutinho P."/>
            <person name="Dacks J.B."/>
            <person name="Durnford D.G."/>
            <person name="Fast N.M."/>
            <person name="Green B.R."/>
            <person name="Grisdale C."/>
            <person name="Hempe F."/>
            <person name="Henrissat B."/>
            <person name="Hoppner M.P."/>
            <person name="Ishida K.-I."/>
            <person name="Kim E."/>
            <person name="Koreny L."/>
            <person name="Kroth P.G."/>
            <person name="Liu Y."/>
            <person name="Malik S.-B."/>
            <person name="Maier U.G."/>
            <person name="McRose D."/>
            <person name="Mock T."/>
            <person name="Neilson J.A."/>
            <person name="Onodera N.T."/>
            <person name="Poole A.M."/>
            <person name="Pritham E.J."/>
            <person name="Richards T.A."/>
            <person name="Rocap G."/>
            <person name="Roy S.W."/>
            <person name="Sarai C."/>
            <person name="Schaack S."/>
            <person name="Shirato S."/>
            <person name="Slamovits C.H."/>
            <person name="Spencer D.F."/>
            <person name="Suzuki S."/>
            <person name="Worden A.Z."/>
            <person name="Zauner S."/>
            <person name="Barry K."/>
            <person name="Bell C."/>
            <person name="Bharti A.K."/>
            <person name="Crow J.A."/>
            <person name="Grimwood J."/>
            <person name="Kramer R."/>
            <person name="Lindquist E."/>
            <person name="Lucas S."/>
            <person name="Salamov A."/>
            <person name="McFadden G.I."/>
            <person name="Lane C.E."/>
            <person name="Keeling P.J."/>
            <person name="Gray M.W."/>
            <person name="Grigoriev I.V."/>
            <person name="Archibald J.M."/>
        </authorList>
    </citation>
    <scope>NUCLEOTIDE SEQUENCE</scope>
    <source>
        <strain evidence="4">CCMP2712</strain>
    </source>
</reference>
<dbReference type="RefSeq" id="XP_005818919.1">
    <property type="nucleotide sequence ID" value="XM_005818862.1"/>
</dbReference>
<dbReference type="OrthoDB" id="9801910at2759"/>
<sequence>MTFSADTSGPSPPSASSTSSTPKTCCQRITSLRIAQLKLNLQLRICGNSDDFVAVRKHIADRLQLVDVELEEQQRSQRDLKSLEEGGGDKSLLSASCSLVQSMIARSWSQWSMTSFLKQLQHMGSARRRRVLASMSRDREELTARENESSKDSRDSLVVFSSSFSSSSFTASSFVPQLSANDRQLKFELEVLRGELNIEEKPDDNDGYKFDRSVYNLVLSHTENTNLVFEHLKKRLATNRVNKTWRVKAEEKRQKLFPSYLQRSSTSADIKNVGEEIDVDIRINSPLYAVLNLSQPSAMGAALKQIAATHNSRLNECLKNPIVAHFVKSQIDMEVFGRNSVELNPEYLKKQLATWTAMLRSWENDKFEDINLDQQEWRTMIADYHEFHVDENGVVHSHDKEGYDVIYEDTVDLFYKLETRLLLIATHYIRMAETECLPDKVRCLHSAFTCELAFQEAKLNLIVALLDTFHHCVDVDDLREIIQKIVDLIHLQVPISLSSPFITSAYNLQISTLKKKTELLEGLMVNIRNDQRLYSKQLSSLFSPDFSTSGLPLPVFTISQAMTARISSLHVHRILSTQPVSHHILGELCSSLSRVHTCLDVCDYVADDIVTGLSCSTGLVWLSAAKNVTQEACDLLKTCVESSTKSWIQRVEFADNPFVVVQVLEAAILGDRNKNLPIAQRQFVHAKRMVDIISTRSCLCCCLASF</sequence>
<proteinExistence type="predicted"/>
<dbReference type="EMBL" id="JH993224">
    <property type="protein sequence ID" value="EKX31939.1"/>
    <property type="molecule type" value="Genomic_DNA"/>
</dbReference>
<dbReference type="EnsemblProtists" id="EKX31939">
    <property type="protein sequence ID" value="EKX31939"/>
    <property type="gene ID" value="GUITHDRAFT_121889"/>
</dbReference>
<reference evidence="3" key="3">
    <citation type="submission" date="2016-03" db="UniProtKB">
        <authorList>
            <consortium name="EnsemblProtists"/>
        </authorList>
    </citation>
    <scope>IDENTIFICATION</scope>
</reference>
<accession>L1I7R4</accession>
<evidence type="ECO:0000313" key="3">
    <source>
        <dbReference type="EnsemblProtists" id="EKX31939"/>
    </source>
</evidence>
<name>L1I7R4_GUITC</name>
<evidence type="ECO:0000256" key="1">
    <source>
        <dbReference type="SAM" id="MobiDB-lite"/>
    </source>
</evidence>
<dbReference type="InterPro" id="IPR040401">
    <property type="entry name" value="CCDC162"/>
</dbReference>
<keyword evidence="4" id="KW-1185">Reference proteome</keyword>
<organism evidence="2">
    <name type="scientific">Guillardia theta (strain CCMP2712)</name>
    <name type="common">Cryptophyte</name>
    <dbReference type="NCBI Taxonomy" id="905079"/>
    <lineage>
        <taxon>Eukaryota</taxon>
        <taxon>Cryptophyceae</taxon>
        <taxon>Pyrenomonadales</taxon>
        <taxon>Geminigeraceae</taxon>
        <taxon>Guillardia</taxon>
    </lineage>
</organism>
<dbReference type="AlphaFoldDB" id="L1I7R4"/>
<dbReference type="KEGG" id="gtt:GUITHDRAFT_121889"/>
<gene>
    <name evidence="2" type="ORF">GUITHDRAFT_121889</name>
</gene>